<accession>A0A2A4AGC2</accession>
<feature type="domain" description="Carrier" evidence="1">
    <location>
        <begin position="21"/>
        <end position="97"/>
    </location>
</feature>
<dbReference type="InterPro" id="IPR009081">
    <property type="entry name" value="PP-bd_ACP"/>
</dbReference>
<reference evidence="2 3" key="1">
    <citation type="submission" date="2017-09" db="EMBL/GenBank/DDBJ databases">
        <title>Draft Genome Sequence of Corynebacterium accolens AH4003.</title>
        <authorList>
            <person name="Chen Y."/>
            <person name="Oosthuysen W.F."/>
            <person name="Kelley S."/>
            <person name="Horswill A."/>
        </authorList>
    </citation>
    <scope>NUCLEOTIDE SEQUENCE [LARGE SCALE GENOMIC DNA]</scope>
    <source>
        <strain evidence="2 3">AH4003</strain>
    </source>
</reference>
<dbReference type="Gene3D" id="1.10.1200.10">
    <property type="entry name" value="ACP-like"/>
    <property type="match status" value="1"/>
</dbReference>
<dbReference type="Pfam" id="PF00550">
    <property type="entry name" value="PP-binding"/>
    <property type="match status" value="1"/>
</dbReference>
<dbReference type="AlphaFoldDB" id="A0A2A4AGC2"/>
<evidence type="ECO:0000313" key="3">
    <source>
        <dbReference type="Proteomes" id="UP000218690"/>
    </source>
</evidence>
<dbReference type="InterPro" id="IPR036736">
    <property type="entry name" value="ACP-like_sf"/>
</dbReference>
<comment type="caution">
    <text evidence="2">The sequence shown here is derived from an EMBL/GenBank/DDBJ whole genome shotgun (WGS) entry which is preliminary data.</text>
</comment>
<organism evidence="2 3">
    <name type="scientific">Corynebacterium accolens</name>
    <dbReference type="NCBI Taxonomy" id="38284"/>
    <lineage>
        <taxon>Bacteria</taxon>
        <taxon>Bacillati</taxon>
        <taxon>Actinomycetota</taxon>
        <taxon>Actinomycetes</taxon>
        <taxon>Mycobacteriales</taxon>
        <taxon>Corynebacteriaceae</taxon>
        <taxon>Corynebacterium</taxon>
    </lineage>
</organism>
<evidence type="ECO:0000313" key="2">
    <source>
        <dbReference type="EMBL" id="PCC81973.1"/>
    </source>
</evidence>
<sequence length="99" mass="11149">MANDLSAQLQARFNQAPEKEDKRQDTFGAVAELIKKVTGSAEGVEREAALEDLGVDSLERIELAVRAEERFKVRFDEAAMKDIHTVGQLTEYLDKHMEV</sequence>
<dbReference type="SUPFAM" id="SSF47336">
    <property type="entry name" value="ACP-like"/>
    <property type="match status" value="1"/>
</dbReference>
<name>A0A2A4AGC2_9CORY</name>
<dbReference type="PROSITE" id="PS50075">
    <property type="entry name" value="CARRIER"/>
    <property type="match status" value="1"/>
</dbReference>
<dbReference type="EMBL" id="NWBP01000034">
    <property type="protein sequence ID" value="PCC81973.1"/>
    <property type="molecule type" value="Genomic_DNA"/>
</dbReference>
<gene>
    <name evidence="2" type="ORF">COM45_11210</name>
</gene>
<evidence type="ECO:0000259" key="1">
    <source>
        <dbReference type="PROSITE" id="PS50075"/>
    </source>
</evidence>
<protein>
    <submittedName>
        <fullName evidence="2">Acyl carrier protein</fullName>
    </submittedName>
</protein>
<proteinExistence type="predicted"/>
<dbReference type="Proteomes" id="UP000218690">
    <property type="component" value="Unassembled WGS sequence"/>
</dbReference>